<dbReference type="STRING" id="1415166.NONO_c35710"/>
<comment type="similarity">
    <text evidence="2">Belongs to the binding-protein-dependent transport system permease family. FecCD subfamily.</text>
</comment>
<dbReference type="CDD" id="cd06550">
    <property type="entry name" value="TM_ABC_iron-siderophores_like"/>
    <property type="match status" value="1"/>
</dbReference>
<dbReference type="PANTHER" id="PTHR30472:SF24">
    <property type="entry name" value="FERRIC ENTEROBACTIN TRANSPORT SYSTEM PERMEASE PROTEIN FEPG"/>
    <property type="match status" value="1"/>
</dbReference>
<evidence type="ECO:0000256" key="3">
    <source>
        <dbReference type="ARBA" id="ARBA00022448"/>
    </source>
</evidence>
<dbReference type="Pfam" id="PF01032">
    <property type="entry name" value="FecCD"/>
    <property type="match status" value="1"/>
</dbReference>
<dbReference type="SUPFAM" id="SSF81345">
    <property type="entry name" value="ABC transporter involved in vitamin B12 uptake, BtuC"/>
    <property type="match status" value="1"/>
</dbReference>
<accession>W5THB5</accession>
<proteinExistence type="inferred from homology"/>
<dbReference type="KEGG" id="nno:NONO_c35710"/>
<gene>
    <name evidence="9" type="ORF">NONO_c35710</name>
</gene>
<feature type="transmembrane region" description="Helical" evidence="8">
    <location>
        <begin position="163"/>
        <end position="182"/>
    </location>
</feature>
<sequence length="346" mass="35641">MRAQAPVVSRMGGTRRRAIRPRAVVVCGLLAAAVLLVCVVALGVGDISVSPGEVVSVLLGGGERTDRLVVIEWRLPRVLAAVVFGAALAVSGAIFQSLTRNPLASPDILGFSAGSHTGALIVIILFSGGYAEVASGALAGGLLSAVGVYLLSVRTGLQGFRLIVVGIALASTLGAVNTWMLLRADRDAAMTATAWGTGTLSTVTWDRVVPATVLIVVVLIVLRLLAPLLSHLELGDDAARALGLRVESAKLALIVVGVALIAVPTAISGPIAFVALAAPHIARLLLRGRALVLTATALTGSLVLATADLTAQHLWRTPLPVGVATVVLGGAYLVWLLLYEIRRTRS</sequence>
<dbReference type="HOGENOM" id="CLU_013016_1_1_11"/>
<evidence type="ECO:0000256" key="4">
    <source>
        <dbReference type="ARBA" id="ARBA00022475"/>
    </source>
</evidence>
<dbReference type="PANTHER" id="PTHR30472">
    <property type="entry name" value="FERRIC ENTEROBACTIN TRANSPORT SYSTEM PERMEASE PROTEIN"/>
    <property type="match status" value="1"/>
</dbReference>
<dbReference type="GO" id="GO:0022857">
    <property type="term" value="F:transmembrane transporter activity"/>
    <property type="evidence" value="ECO:0007669"/>
    <property type="project" value="InterPro"/>
</dbReference>
<dbReference type="eggNOG" id="COG4779">
    <property type="taxonomic scope" value="Bacteria"/>
</dbReference>
<dbReference type="InterPro" id="IPR000522">
    <property type="entry name" value="ABC_transptr_permease_BtuC"/>
</dbReference>
<evidence type="ECO:0000256" key="8">
    <source>
        <dbReference type="SAM" id="Phobius"/>
    </source>
</evidence>
<dbReference type="PATRIC" id="fig|1415166.3.peg.3663"/>
<evidence type="ECO:0000256" key="5">
    <source>
        <dbReference type="ARBA" id="ARBA00022692"/>
    </source>
</evidence>
<protein>
    <submittedName>
        <fullName evidence="9">Putative ferric enterobactin transport system permease protein</fullName>
    </submittedName>
</protein>
<keyword evidence="7 8" id="KW-0472">Membrane</keyword>
<feature type="transmembrane region" description="Helical" evidence="8">
    <location>
        <begin position="21"/>
        <end position="44"/>
    </location>
</feature>
<evidence type="ECO:0000256" key="2">
    <source>
        <dbReference type="ARBA" id="ARBA00007935"/>
    </source>
</evidence>
<dbReference type="AlphaFoldDB" id="W5THB5"/>
<dbReference type="Proteomes" id="UP000019150">
    <property type="component" value="Chromosome"/>
</dbReference>
<dbReference type="GO" id="GO:0005886">
    <property type="term" value="C:plasma membrane"/>
    <property type="evidence" value="ECO:0007669"/>
    <property type="project" value="UniProtKB-SubCell"/>
</dbReference>
<dbReference type="GO" id="GO:0033214">
    <property type="term" value="P:siderophore-iron import into cell"/>
    <property type="evidence" value="ECO:0007669"/>
    <property type="project" value="TreeGrafter"/>
</dbReference>
<feature type="transmembrane region" description="Helical" evidence="8">
    <location>
        <begin position="319"/>
        <end position="339"/>
    </location>
</feature>
<keyword evidence="3" id="KW-0813">Transport</keyword>
<dbReference type="RefSeq" id="WP_051494730.1">
    <property type="nucleotide sequence ID" value="NZ_CP006850.1"/>
</dbReference>
<reference evidence="9 10" key="1">
    <citation type="journal article" date="2014" name="Appl. Environ. Microbiol.">
        <title>Insights into the Microbial Degradation of Rubber and Gutta-Percha by Analysis of the Complete Genome of Nocardia nova SH22a.</title>
        <authorList>
            <person name="Luo Q."/>
            <person name="Hiessl S."/>
            <person name="Poehlein A."/>
            <person name="Daniel R."/>
            <person name="Steinbuchel A."/>
        </authorList>
    </citation>
    <scope>NUCLEOTIDE SEQUENCE [LARGE SCALE GENOMIC DNA]</scope>
    <source>
        <strain evidence="9">SH22a</strain>
    </source>
</reference>
<evidence type="ECO:0000256" key="6">
    <source>
        <dbReference type="ARBA" id="ARBA00022989"/>
    </source>
</evidence>
<keyword evidence="4" id="KW-1003">Cell membrane</keyword>
<organism evidence="9 10">
    <name type="scientific">Nocardia nova SH22a</name>
    <dbReference type="NCBI Taxonomy" id="1415166"/>
    <lineage>
        <taxon>Bacteria</taxon>
        <taxon>Bacillati</taxon>
        <taxon>Actinomycetota</taxon>
        <taxon>Actinomycetes</taxon>
        <taxon>Mycobacteriales</taxon>
        <taxon>Nocardiaceae</taxon>
        <taxon>Nocardia</taxon>
    </lineage>
</organism>
<keyword evidence="10" id="KW-1185">Reference proteome</keyword>
<evidence type="ECO:0000313" key="9">
    <source>
        <dbReference type="EMBL" id="AHH18358.1"/>
    </source>
</evidence>
<name>W5THB5_9NOCA</name>
<comment type="subcellular location">
    <subcellularLocation>
        <location evidence="1">Cell membrane</location>
        <topology evidence="1">Multi-pass membrane protein</topology>
    </subcellularLocation>
</comment>
<feature type="transmembrane region" description="Helical" evidence="8">
    <location>
        <begin position="108"/>
        <end position="127"/>
    </location>
</feature>
<feature type="transmembrane region" description="Helical" evidence="8">
    <location>
        <begin position="212"/>
        <end position="232"/>
    </location>
</feature>
<keyword evidence="5 8" id="KW-0812">Transmembrane</keyword>
<feature type="transmembrane region" description="Helical" evidence="8">
    <location>
        <begin position="78"/>
        <end position="96"/>
    </location>
</feature>
<evidence type="ECO:0000256" key="7">
    <source>
        <dbReference type="ARBA" id="ARBA00023136"/>
    </source>
</evidence>
<dbReference type="InterPro" id="IPR037294">
    <property type="entry name" value="ABC_BtuC-like"/>
</dbReference>
<evidence type="ECO:0000313" key="10">
    <source>
        <dbReference type="Proteomes" id="UP000019150"/>
    </source>
</evidence>
<feature type="transmembrane region" description="Helical" evidence="8">
    <location>
        <begin position="133"/>
        <end position="151"/>
    </location>
</feature>
<feature type="transmembrane region" description="Helical" evidence="8">
    <location>
        <begin position="252"/>
        <end position="278"/>
    </location>
</feature>
<keyword evidence="6 8" id="KW-1133">Transmembrane helix</keyword>
<evidence type="ECO:0000256" key="1">
    <source>
        <dbReference type="ARBA" id="ARBA00004651"/>
    </source>
</evidence>
<dbReference type="Gene3D" id="1.10.3470.10">
    <property type="entry name" value="ABC transporter involved in vitamin B12 uptake, BtuC"/>
    <property type="match status" value="1"/>
</dbReference>
<dbReference type="EMBL" id="CP006850">
    <property type="protein sequence ID" value="AHH18358.1"/>
    <property type="molecule type" value="Genomic_DNA"/>
</dbReference>